<proteinExistence type="predicted"/>
<comment type="caution">
    <text evidence="1">The sequence shown here is derived from an EMBL/GenBank/DDBJ whole genome shotgun (WGS) entry which is preliminary data.</text>
</comment>
<dbReference type="AlphaFoldDB" id="A0A0F9KQM2"/>
<dbReference type="EMBL" id="LAZR01012930">
    <property type="protein sequence ID" value="KKM24408.1"/>
    <property type="molecule type" value="Genomic_DNA"/>
</dbReference>
<dbReference type="InterPro" id="IPR005331">
    <property type="entry name" value="Sulfotransferase"/>
</dbReference>
<dbReference type="Pfam" id="PF03567">
    <property type="entry name" value="Sulfotransfer_2"/>
    <property type="match status" value="1"/>
</dbReference>
<organism evidence="1">
    <name type="scientific">marine sediment metagenome</name>
    <dbReference type="NCBI Taxonomy" id="412755"/>
    <lineage>
        <taxon>unclassified sequences</taxon>
        <taxon>metagenomes</taxon>
        <taxon>ecological metagenomes</taxon>
    </lineage>
</organism>
<protein>
    <recommendedName>
        <fullName evidence="2">Sulfotransferase domain-containing protein</fullName>
    </recommendedName>
</protein>
<dbReference type="InterPro" id="IPR027417">
    <property type="entry name" value="P-loop_NTPase"/>
</dbReference>
<sequence length="253" mass="29566">MKRIIFLHIPKTAGQTVHSELARVFGPEHTSPVRVHTQASTEGQFPQGYKLYSGHLDWETLDTSDDDSFIFTVLRDPKDRIASFYFYLLHKSHYMRNKELSAHENIGLKEIKNRTAPEYFFGEGEEWKAFILDHYDNFYCRYFASRKVRGSENLRTLDTSQVIQKATNSCRDIDRIYTTKTLSHLENDIFNFTGKAVYIAKTYVNVGPSHNTKNKWAELLKLMGSEENRARLTEFTALDETLIYNLKQQKILY</sequence>
<dbReference type="Gene3D" id="3.40.50.300">
    <property type="entry name" value="P-loop containing nucleotide triphosphate hydrolases"/>
    <property type="match status" value="1"/>
</dbReference>
<evidence type="ECO:0000313" key="1">
    <source>
        <dbReference type="EMBL" id="KKM24408.1"/>
    </source>
</evidence>
<accession>A0A0F9KQM2</accession>
<evidence type="ECO:0008006" key="2">
    <source>
        <dbReference type="Google" id="ProtNLM"/>
    </source>
</evidence>
<dbReference type="GO" id="GO:0016020">
    <property type="term" value="C:membrane"/>
    <property type="evidence" value="ECO:0007669"/>
    <property type="project" value="InterPro"/>
</dbReference>
<reference evidence="1" key="1">
    <citation type="journal article" date="2015" name="Nature">
        <title>Complex archaea that bridge the gap between prokaryotes and eukaryotes.</title>
        <authorList>
            <person name="Spang A."/>
            <person name="Saw J.H."/>
            <person name="Jorgensen S.L."/>
            <person name="Zaremba-Niedzwiedzka K."/>
            <person name="Martijn J."/>
            <person name="Lind A.E."/>
            <person name="van Eijk R."/>
            <person name="Schleper C."/>
            <person name="Guy L."/>
            <person name="Ettema T.J."/>
        </authorList>
    </citation>
    <scope>NUCLEOTIDE SEQUENCE</scope>
</reference>
<gene>
    <name evidence="1" type="ORF">LCGC14_1605410</name>
</gene>
<name>A0A0F9KQM2_9ZZZZ</name>
<dbReference type="GO" id="GO:0008146">
    <property type="term" value="F:sulfotransferase activity"/>
    <property type="evidence" value="ECO:0007669"/>
    <property type="project" value="InterPro"/>
</dbReference>
<dbReference type="SUPFAM" id="SSF52540">
    <property type="entry name" value="P-loop containing nucleoside triphosphate hydrolases"/>
    <property type="match status" value="1"/>
</dbReference>